<dbReference type="EMBL" id="JAVDQT010000001">
    <property type="protein sequence ID" value="MDR6431642.1"/>
    <property type="molecule type" value="Genomic_DNA"/>
</dbReference>
<dbReference type="RefSeq" id="WP_310010832.1">
    <property type="nucleotide sequence ID" value="NZ_JAVDQT010000001.1"/>
</dbReference>
<comment type="caution">
    <text evidence="1">The sequence shown here is derived from an EMBL/GenBank/DDBJ whole genome shotgun (WGS) entry which is preliminary data.</text>
</comment>
<evidence type="ECO:0000313" key="2">
    <source>
        <dbReference type="Proteomes" id="UP001184614"/>
    </source>
</evidence>
<reference evidence="1 2" key="1">
    <citation type="submission" date="2023-07" db="EMBL/GenBank/DDBJ databases">
        <title>Sorghum-associated microbial communities from plants grown in Nebraska, USA.</title>
        <authorList>
            <person name="Schachtman D."/>
        </authorList>
    </citation>
    <scope>NUCLEOTIDE SEQUENCE [LARGE SCALE GENOMIC DNA]</scope>
    <source>
        <strain evidence="1 2">DS1730</strain>
    </source>
</reference>
<accession>A0ABU1M6I2</accession>
<gene>
    <name evidence="1" type="ORF">J2782_001347</name>
</gene>
<dbReference type="Proteomes" id="UP001184614">
    <property type="component" value="Unassembled WGS sequence"/>
</dbReference>
<protein>
    <submittedName>
        <fullName evidence="1">Uncharacterized protein</fullName>
    </submittedName>
</protein>
<evidence type="ECO:0000313" key="1">
    <source>
        <dbReference type="EMBL" id="MDR6431642.1"/>
    </source>
</evidence>
<name>A0ABU1M6I2_9HYPH</name>
<proteinExistence type="predicted"/>
<keyword evidence="2" id="KW-1185">Reference proteome</keyword>
<organism evidence="1 2">
    <name type="scientific">Brucella pseudogrignonensis</name>
    <dbReference type="NCBI Taxonomy" id="419475"/>
    <lineage>
        <taxon>Bacteria</taxon>
        <taxon>Pseudomonadati</taxon>
        <taxon>Pseudomonadota</taxon>
        <taxon>Alphaproteobacteria</taxon>
        <taxon>Hyphomicrobiales</taxon>
        <taxon>Brucellaceae</taxon>
        <taxon>Brucella/Ochrobactrum group</taxon>
        <taxon>Brucella</taxon>
    </lineage>
</organism>
<sequence length="78" mass="8934">MKKCLQAMDRADAKARFELFDHGNGLYSFEETRELLDEVPELGPYIYWGTTYASGLYNDPSEAMREAKALIPWLAKIS</sequence>